<dbReference type="Pfam" id="PF13460">
    <property type="entry name" value="NAD_binding_10"/>
    <property type="match status" value="1"/>
</dbReference>
<evidence type="ECO:0000313" key="2">
    <source>
        <dbReference type="Proteomes" id="UP000193427"/>
    </source>
</evidence>
<dbReference type="InterPro" id="IPR052718">
    <property type="entry name" value="NmrA-type_oxidoreductase"/>
</dbReference>
<gene>
    <name evidence="1" type="ORF">A4W93_00600</name>
</gene>
<dbReference type="KEGG" id="rgu:A4W93_00600"/>
<dbReference type="AlphaFoldDB" id="A0A1W6L2X3"/>
<keyword evidence="2" id="KW-1185">Reference proteome</keyword>
<name>A0A1W6L2X3_9BURK</name>
<organism evidence="1 2">
    <name type="scientific">Piscinibacter gummiphilus</name>
    <dbReference type="NCBI Taxonomy" id="946333"/>
    <lineage>
        <taxon>Bacteria</taxon>
        <taxon>Pseudomonadati</taxon>
        <taxon>Pseudomonadota</taxon>
        <taxon>Betaproteobacteria</taxon>
        <taxon>Burkholderiales</taxon>
        <taxon>Sphaerotilaceae</taxon>
        <taxon>Piscinibacter</taxon>
    </lineage>
</organism>
<protein>
    <submittedName>
        <fullName evidence="1">Uncharacterized protein</fullName>
    </submittedName>
</protein>
<dbReference type="InterPro" id="IPR016040">
    <property type="entry name" value="NAD(P)-bd_dom"/>
</dbReference>
<proteinExistence type="predicted"/>
<dbReference type="Gene3D" id="3.40.50.720">
    <property type="entry name" value="NAD(P)-binding Rossmann-like Domain"/>
    <property type="match status" value="1"/>
</dbReference>
<accession>A0A1W6L2X3</accession>
<dbReference type="SUPFAM" id="SSF51735">
    <property type="entry name" value="NAD(P)-binding Rossmann-fold domains"/>
    <property type="match status" value="1"/>
</dbReference>
<dbReference type="EMBL" id="CP015118">
    <property type="protein sequence ID" value="ARN18536.1"/>
    <property type="molecule type" value="Genomic_DNA"/>
</dbReference>
<dbReference type="OrthoDB" id="5510591at2"/>
<sequence>MTSSLLTVSGVSGHLGRFAASHLLDLGVPHLRGTSRTPSHASDLAARGLDVRLADFGDPRSLDDAWGGTGRLLLVSTGAEHAGPRRVRQQLAALDAAQRAGAHHVVYTSLQRAGDSPLKALVADHAATEAALRDAPMAHTVLRHAFYLEMLLTTLPPAIASGRFVTAAGGGAIAYVARADCARAAAEALRQPFDGRRTLDVTGPAAVTADDLVATANEVLGTSITVERVDPDDLQRRMAAAGLPPPLAAVLADIDRGVARGAMDTVSGGVEALTGTAPEGVAAFLARHREVLLPPAGQRG</sequence>
<dbReference type="InterPro" id="IPR036291">
    <property type="entry name" value="NAD(P)-bd_dom_sf"/>
</dbReference>
<dbReference type="STRING" id="946333.A4W93_00600"/>
<reference evidence="1 2" key="1">
    <citation type="submission" date="2016-04" db="EMBL/GenBank/DDBJ databases">
        <title>Complete genome sequence of natural rubber-degrading, novel Gram-negative bacterium, Rhizobacter gummiphilus strain NS21.</title>
        <authorList>
            <person name="Tabata M."/>
            <person name="Kasai D."/>
            <person name="Fukuda M."/>
        </authorList>
    </citation>
    <scope>NUCLEOTIDE SEQUENCE [LARGE SCALE GENOMIC DNA]</scope>
    <source>
        <strain evidence="1 2">NS21</strain>
    </source>
</reference>
<evidence type="ECO:0000313" key="1">
    <source>
        <dbReference type="EMBL" id="ARN18536.1"/>
    </source>
</evidence>
<dbReference type="Proteomes" id="UP000193427">
    <property type="component" value="Chromosome"/>
</dbReference>
<dbReference type="Gene3D" id="3.90.25.10">
    <property type="entry name" value="UDP-galactose 4-epimerase, domain 1"/>
    <property type="match status" value="1"/>
</dbReference>
<dbReference type="PANTHER" id="PTHR47129">
    <property type="entry name" value="QUINONE OXIDOREDUCTASE 2"/>
    <property type="match status" value="1"/>
</dbReference>
<dbReference type="PANTHER" id="PTHR47129:SF1">
    <property type="entry name" value="NMRA-LIKE DOMAIN-CONTAINING PROTEIN"/>
    <property type="match status" value="1"/>
</dbReference>
<dbReference type="RefSeq" id="WP_085748769.1">
    <property type="nucleotide sequence ID" value="NZ_BSPR01000010.1"/>
</dbReference>